<accession>A0A645H1X2</accession>
<sequence>MGITTENDGEVFNTTPTTPFCETTPISGLTPCMEPLFTVMKLFGPEKLTLITSAGTNENLEAGMESLRKAFVVNVSLCVSDK</sequence>
<reference evidence="1" key="1">
    <citation type="submission" date="2019-08" db="EMBL/GenBank/DDBJ databases">
        <authorList>
            <person name="Kucharzyk K."/>
            <person name="Murdoch R.W."/>
            <person name="Higgins S."/>
            <person name="Loffler F."/>
        </authorList>
    </citation>
    <scope>NUCLEOTIDE SEQUENCE</scope>
</reference>
<comment type="caution">
    <text evidence="1">The sequence shown here is derived from an EMBL/GenBank/DDBJ whole genome shotgun (WGS) entry which is preliminary data.</text>
</comment>
<dbReference type="EMBL" id="VSSQ01080713">
    <property type="protein sequence ID" value="MPN29843.1"/>
    <property type="molecule type" value="Genomic_DNA"/>
</dbReference>
<organism evidence="1">
    <name type="scientific">bioreactor metagenome</name>
    <dbReference type="NCBI Taxonomy" id="1076179"/>
    <lineage>
        <taxon>unclassified sequences</taxon>
        <taxon>metagenomes</taxon>
        <taxon>ecological metagenomes</taxon>
    </lineage>
</organism>
<gene>
    <name evidence="1" type="ORF">SDC9_177296</name>
</gene>
<name>A0A645H1X2_9ZZZZ</name>
<protein>
    <submittedName>
        <fullName evidence="1">Uncharacterized protein</fullName>
    </submittedName>
</protein>
<evidence type="ECO:0000313" key="1">
    <source>
        <dbReference type="EMBL" id="MPN29843.1"/>
    </source>
</evidence>
<dbReference type="AlphaFoldDB" id="A0A645H1X2"/>
<proteinExistence type="predicted"/>